<accession>A0A1C3ZX96</accession>
<evidence type="ECO:0008006" key="12">
    <source>
        <dbReference type="Google" id="ProtNLM"/>
    </source>
</evidence>
<feature type="transmembrane region" description="Helical" evidence="7">
    <location>
        <begin position="67"/>
        <end position="87"/>
    </location>
</feature>
<dbReference type="InterPro" id="IPR036640">
    <property type="entry name" value="ABC1_TM_sf"/>
</dbReference>
<evidence type="ECO:0000259" key="9">
    <source>
        <dbReference type="PROSITE" id="PS50929"/>
    </source>
</evidence>
<dbReference type="Gene3D" id="1.20.1560.10">
    <property type="entry name" value="ABC transporter type 1, transmembrane domain"/>
    <property type="match status" value="1"/>
</dbReference>
<dbReference type="InterPro" id="IPR017871">
    <property type="entry name" value="ABC_transporter-like_CS"/>
</dbReference>
<dbReference type="InterPro" id="IPR027417">
    <property type="entry name" value="P-loop_NTPase"/>
</dbReference>
<keyword evidence="2 7" id="KW-0812">Transmembrane</keyword>
<evidence type="ECO:0000313" key="11">
    <source>
        <dbReference type="Proteomes" id="UP000186535"/>
    </source>
</evidence>
<dbReference type="Gene3D" id="3.40.50.300">
    <property type="entry name" value="P-loop containing nucleotide triphosphate hydrolases"/>
    <property type="match status" value="1"/>
</dbReference>
<keyword evidence="5 7" id="KW-1133">Transmembrane helix</keyword>
<dbReference type="RefSeq" id="WP_073517251.1">
    <property type="nucleotide sequence ID" value="NZ_MPOM01000010.1"/>
</dbReference>
<evidence type="ECO:0000313" key="10">
    <source>
        <dbReference type="EMBL" id="OKA38528.1"/>
    </source>
</evidence>
<dbReference type="InterPro" id="IPR039421">
    <property type="entry name" value="Type_1_exporter"/>
</dbReference>
<evidence type="ECO:0000256" key="5">
    <source>
        <dbReference type="ARBA" id="ARBA00022989"/>
    </source>
</evidence>
<dbReference type="PANTHER" id="PTHR43394">
    <property type="entry name" value="ATP-DEPENDENT PERMEASE MDL1, MITOCHONDRIAL"/>
    <property type="match status" value="1"/>
</dbReference>
<feature type="transmembrane region" description="Helical" evidence="7">
    <location>
        <begin position="265"/>
        <end position="292"/>
    </location>
</feature>
<evidence type="ECO:0000256" key="4">
    <source>
        <dbReference type="ARBA" id="ARBA00022840"/>
    </source>
</evidence>
<keyword evidence="6 7" id="KW-0472">Membrane</keyword>
<sequence>MLKHFKYKKNLKVNYDMYLLKSTLDYVKPFKLNLILIIILLFFSMIFSTIQPLLFGQIIDAIANKDFNLVIKVLLMIACLFSINLVLNIIQRYLVTITGAKIEMNVKERVLESILGLKISEFSSVQHGEFINKLENDVRAFSNILTQKLTIIIDLISVLVIGIILFKLNLFLTGILLILFPISLSIFRYFGKKIRKEETELKKNLDEYFTFLQECLSGFKFIKLFNVEKKRIGEFNAINHKTYSVGIKKTILNIKAGSITELVNFMGYVLLIVMGAYQIFIGRLTLGGLVAFNSYSSTFTNSLFKLTQLNAEVQEILVSLKRIIELTEKYKGEKKDTIEVSSIYREPVDEYSIVFRDVSFRYREADNFILHNLNFDIKPHKITAIIGESGSGKSTLLNLIAGLYDKYEGVISLGGRDIKQMSWEFLNSKVCFITQENYIFSQSIKENLLLANPLATMEDLIYACKKVNIHEYIEMLPDKYETNLGFNGIQLSKGQQQRISIAQAILRQAEIYLFDEITSALDKENEKYVYKFIKELGKNKTVVLISHKESTLEYVDEKIFIKNKEVVGVSNELNALGI</sequence>
<dbReference type="PROSITE" id="PS00211">
    <property type="entry name" value="ABC_TRANSPORTER_1"/>
    <property type="match status" value="1"/>
</dbReference>
<dbReference type="SUPFAM" id="SSF52540">
    <property type="entry name" value="P-loop containing nucleoside triphosphate hydrolases"/>
    <property type="match status" value="1"/>
</dbReference>
<dbReference type="PROSITE" id="PS50929">
    <property type="entry name" value="ABC_TM1F"/>
    <property type="match status" value="1"/>
</dbReference>
<dbReference type="GO" id="GO:0090374">
    <property type="term" value="P:oligopeptide export from mitochondrion"/>
    <property type="evidence" value="ECO:0007669"/>
    <property type="project" value="TreeGrafter"/>
</dbReference>
<evidence type="ECO:0000256" key="2">
    <source>
        <dbReference type="ARBA" id="ARBA00022692"/>
    </source>
</evidence>
<dbReference type="SUPFAM" id="SSF90123">
    <property type="entry name" value="ABC transporter transmembrane region"/>
    <property type="match status" value="1"/>
</dbReference>
<dbReference type="GO" id="GO:0005886">
    <property type="term" value="C:plasma membrane"/>
    <property type="evidence" value="ECO:0007669"/>
    <property type="project" value="UniProtKB-SubCell"/>
</dbReference>
<evidence type="ECO:0000259" key="8">
    <source>
        <dbReference type="PROSITE" id="PS50893"/>
    </source>
</evidence>
<dbReference type="PANTHER" id="PTHR43394:SF1">
    <property type="entry name" value="ATP-BINDING CASSETTE SUB-FAMILY B MEMBER 10, MITOCHONDRIAL"/>
    <property type="match status" value="1"/>
</dbReference>
<dbReference type="PROSITE" id="PS50893">
    <property type="entry name" value="ABC_TRANSPORTER_2"/>
    <property type="match status" value="1"/>
</dbReference>
<evidence type="ECO:0000256" key="1">
    <source>
        <dbReference type="ARBA" id="ARBA00004651"/>
    </source>
</evidence>
<feature type="transmembrane region" description="Helical" evidence="7">
    <location>
        <begin position="149"/>
        <end position="166"/>
    </location>
</feature>
<keyword evidence="3" id="KW-0547">Nucleotide-binding</keyword>
<dbReference type="Pfam" id="PF00005">
    <property type="entry name" value="ABC_tran"/>
    <property type="match status" value="1"/>
</dbReference>
<comment type="caution">
    <text evidence="10">The sequence shown here is derived from an EMBL/GenBank/DDBJ whole genome shotgun (WGS) entry which is preliminary data.</text>
</comment>
<dbReference type="GO" id="GO:0005524">
    <property type="term" value="F:ATP binding"/>
    <property type="evidence" value="ECO:0007669"/>
    <property type="project" value="UniProtKB-KW"/>
</dbReference>
<organism evidence="10 11">
    <name type="scientific">Bacillus cereus</name>
    <dbReference type="NCBI Taxonomy" id="1396"/>
    <lineage>
        <taxon>Bacteria</taxon>
        <taxon>Bacillati</taxon>
        <taxon>Bacillota</taxon>
        <taxon>Bacilli</taxon>
        <taxon>Bacillales</taxon>
        <taxon>Bacillaceae</taxon>
        <taxon>Bacillus</taxon>
        <taxon>Bacillus cereus group</taxon>
    </lineage>
</organism>
<dbReference type="InterPro" id="IPR003439">
    <property type="entry name" value="ABC_transporter-like_ATP-bd"/>
</dbReference>
<name>A0A1C3ZX96_BACCE</name>
<evidence type="ECO:0000256" key="6">
    <source>
        <dbReference type="ARBA" id="ARBA00023136"/>
    </source>
</evidence>
<gene>
    <name evidence="10" type="ORF">BJR07_14610</name>
</gene>
<dbReference type="InterPro" id="IPR003593">
    <property type="entry name" value="AAA+_ATPase"/>
</dbReference>
<dbReference type="InterPro" id="IPR011527">
    <property type="entry name" value="ABC1_TM_dom"/>
</dbReference>
<dbReference type="EMBL" id="MPON01000003">
    <property type="protein sequence ID" value="OKA38528.1"/>
    <property type="molecule type" value="Genomic_DNA"/>
</dbReference>
<keyword evidence="4" id="KW-0067">ATP-binding</keyword>
<dbReference type="SMART" id="SM00382">
    <property type="entry name" value="AAA"/>
    <property type="match status" value="1"/>
</dbReference>
<evidence type="ECO:0000256" key="3">
    <source>
        <dbReference type="ARBA" id="ARBA00022741"/>
    </source>
</evidence>
<protein>
    <recommendedName>
        <fullName evidence="12">ABC transporter ATP-binding protein</fullName>
    </recommendedName>
</protein>
<feature type="domain" description="ABC transmembrane type-1" evidence="9">
    <location>
        <begin position="35"/>
        <end position="315"/>
    </location>
</feature>
<evidence type="ECO:0000256" key="7">
    <source>
        <dbReference type="SAM" id="Phobius"/>
    </source>
</evidence>
<feature type="domain" description="ABC transporter" evidence="8">
    <location>
        <begin position="353"/>
        <end position="578"/>
    </location>
</feature>
<dbReference type="Proteomes" id="UP000186535">
    <property type="component" value="Unassembled WGS sequence"/>
</dbReference>
<dbReference type="CDD" id="cd07346">
    <property type="entry name" value="ABC_6TM_exporters"/>
    <property type="match status" value="1"/>
</dbReference>
<dbReference type="AlphaFoldDB" id="A0A1C3ZX96"/>
<reference evidence="10 11" key="1">
    <citation type="submission" date="2016-11" db="EMBL/GenBank/DDBJ databases">
        <title>Identification of Bacillus cereus isolated from egg-white.</title>
        <authorList>
            <person name="Soni A."/>
            <person name="Oey I."/>
            <person name="Silcock P."/>
            <person name="Bremer P."/>
        </authorList>
    </citation>
    <scope>NUCLEOTIDE SEQUENCE [LARGE SCALE GENOMIC DNA]</scope>
    <source>
        <strain evidence="10 11">NZAS03</strain>
    </source>
</reference>
<feature type="transmembrane region" description="Helical" evidence="7">
    <location>
        <begin position="34"/>
        <end position="55"/>
    </location>
</feature>
<dbReference type="GO" id="GO:0016887">
    <property type="term" value="F:ATP hydrolysis activity"/>
    <property type="evidence" value="ECO:0007669"/>
    <property type="project" value="InterPro"/>
</dbReference>
<comment type="subcellular location">
    <subcellularLocation>
        <location evidence="1">Cell membrane</location>
        <topology evidence="1">Multi-pass membrane protein</topology>
    </subcellularLocation>
</comment>
<dbReference type="Pfam" id="PF00664">
    <property type="entry name" value="ABC_membrane"/>
    <property type="match status" value="1"/>
</dbReference>
<proteinExistence type="predicted"/>
<feature type="transmembrane region" description="Helical" evidence="7">
    <location>
        <begin position="172"/>
        <end position="190"/>
    </location>
</feature>
<dbReference type="GO" id="GO:0015421">
    <property type="term" value="F:ABC-type oligopeptide transporter activity"/>
    <property type="evidence" value="ECO:0007669"/>
    <property type="project" value="TreeGrafter"/>
</dbReference>